<name>V2U6Z0_9GAMM</name>
<keyword evidence="5" id="KW-1185">Reference proteome</keyword>
<organism evidence="4 5">
    <name type="scientific">Acinetobacter indicus CIP 110367</name>
    <dbReference type="NCBI Taxonomy" id="1341679"/>
    <lineage>
        <taxon>Bacteria</taxon>
        <taxon>Pseudomonadati</taxon>
        <taxon>Pseudomonadota</taxon>
        <taxon>Gammaproteobacteria</taxon>
        <taxon>Moraxellales</taxon>
        <taxon>Moraxellaceae</taxon>
        <taxon>Acinetobacter</taxon>
    </lineage>
</organism>
<feature type="compositionally biased region" description="Polar residues" evidence="3">
    <location>
        <begin position="1"/>
        <end position="13"/>
    </location>
</feature>
<feature type="compositionally biased region" description="Basic and acidic residues" evidence="3">
    <location>
        <begin position="14"/>
        <end position="29"/>
    </location>
</feature>
<gene>
    <name evidence="4" type="ORF">P253_03103</name>
</gene>
<evidence type="ECO:0000256" key="2">
    <source>
        <dbReference type="ARBA" id="ARBA00022705"/>
    </source>
</evidence>
<proteinExistence type="inferred from homology"/>
<dbReference type="GO" id="GO:0006260">
    <property type="term" value="P:DNA replication"/>
    <property type="evidence" value="ECO:0007669"/>
    <property type="project" value="UniProtKB-KW"/>
</dbReference>
<keyword evidence="2" id="KW-0235">DNA replication</keyword>
<evidence type="ECO:0000313" key="5">
    <source>
        <dbReference type="Proteomes" id="UP000018415"/>
    </source>
</evidence>
<sequence length="286" mass="32818">MYGQNVEFQSGSSERGRRKEEEFRQRRPTPELGAPLVKYTDNSSILVQQGFQRLRDRFKLLNKVRKILKGERTQHCFFNRVDRNDGVGVMFNKSRNKANYSNIMRCANAWGCPVCAAIISEHRKNEVKEAMDWWQGQGGSVLLLTLTVPHYSHTDIKQLKKDLKKAYSKFFKGVRASQNMFSKWMIEHYISCFEITHGDNGFHPHYHVLLFIPYSIGVGSLSLMQADMFKVWEHCCLKAGLGAPSQKHGLHLQAGNEAGNYVSKWGLEHEMTKGHVKKGKKDGRTP</sequence>
<dbReference type="HOGENOM" id="CLU_974853_0_0_6"/>
<dbReference type="RefSeq" id="WP_023274412.1">
    <property type="nucleotide sequence ID" value="NZ_KI530753.1"/>
</dbReference>
<dbReference type="eggNOG" id="ENOG5032TNH">
    <property type="taxonomic scope" value="Bacteria"/>
</dbReference>
<dbReference type="InterPro" id="IPR000989">
    <property type="entry name" value="Rep"/>
</dbReference>
<accession>V2U6Z0</accession>
<feature type="non-terminal residue" evidence="4">
    <location>
        <position position="286"/>
    </location>
</feature>
<dbReference type="EMBL" id="AYET01000021">
    <property type="protein sequence ID" value="ESK44015.1"/>
    <property type="molecule type" value="Genomic_DNA"/>
</dbReference>
<dbReference type="AlphaFoldDB" id="V2U6Z0"/>
<evidence type="ECO:0000256" key="1">
    <source>
        <dbReference type="ARBA" id="ARBA00008909"/>
    </source>
</evidence>
<feature type="region of interest" description="Disordered" evidence="3">
    <location>
        <begin position="1"/>
        <end position="34"/>
    </location>
</feature>
<evidence type="ECO:0000256" key="3">
    <source>
        <dbReference type="SAM" id="MobiDB-lite"/>
    </source>
</evidence>
<reference evidence="4 5" key="1">
    <citation type="submission" date="2013-10" db="EMBL/GenBank/DDBJ databases">
        <title>The Genome Sequence of Acinetobacter indicus CIP 110367.</title>
        <authorList>
            <consortium name="The Broad Institute Genomics Platform"/>
            <consortium name="The Broad Institute Genome Sequencing Center for Infectious Disease"/>
            <person name="Cerqueira G."/>
            <person name="Feldgarden M."/>
            <person name="Courvalin P."/>
            <person name="Grillot-Courvalin C."/>
            <person name="Clermont D."/>
            <person name="Rocha E."/>
            <person name="Yoon E.-J."/>
            <person name="Nemec A."/>
            <person name="Young S.K."/>
            <person name="Zeng Q."/>
            <person name="Gargeya S."/>
            <person name="Fitzgerald M."/>
            <person name="Abouelleil A."/>
            <person name="Alvarado L."/>
            <person name="Berlin A.M."/>
            <person name="Chapman S.B."/>
            <person name="Gainer-Dewar J."/>
            <person name="Goldberg J."/>
            <person name="Gnerre S."/>
            <person name="Griggs A."/>
            <person name="Gujja S."/>
            <person name="Hansen M."/>
            <person name="Howarth C."/>
            <person name="Imamovic A."/>
            <person name="Ireland A."/>
            <person name="Larimer J."/>
            <person name="McCowan C."/>
            <person name="Murphy C."/>
            <person name="Pearson M."/>
            <person name="Poon T.W."/>
            <person name="Priest M."/>
            <person name="Roberts A."/>
            <person name="Saif S."/>
            <person name="Shea T."/>
            <person name="Sykes S."/>
            <person name="Wortman J."/>
            <person name="Nusbaum C."/>
            <person name="Birren B."/>
        </authorList>
    </citation>
    <scope>NUCLEOTIDE SEQUENCE [LARGE SCALE GENOMIC DNA]</scope>
    <source>
        <strain evidence="4 5">CIP 110367</strain>
    </source>
</reference>
<dbReference type="Proteomes" id="UP000018415">
    <property type="component" value="Unassembled WGS sequence"/>
</dbReference>
<comment type="similarity">
    <text evidence="1">Belongs to the Gram-positive plasmids replication protein type 1 family.</text>
</comment>
<evidence type="ECO:0000313" key="4">
    <source>
        <dbReference type="EMBL" id="ESK44015.1"/>
    </source>
</evidence>
<dbReference type="GO" id="GO:0003677">
    <property type="term" value="F:DNA binding"/>
    <property type="evidence" value="ECO:0007669"/>
    <property type="project" value="InterPro"/>
</dbReference>
<comment type="caution">
    <text evidence="4">The sequence shown here is derived from an EMBL/GenBank/DDBJ whole genome shotgun (WGS) entry which is preliminary data.</text>
</comment>
<protein>
    <submittedName>
        <fullName evidence="4">Uncharacterized protein</fullName>
    </submittedName>
</protein>
<dbReference type="Pfam" id="PF01446">
    <property type="entry name" value="Rep_1"/>
    <property type="match status" value="1"/>
</dbReference>